<feature type="region of interest" description="Disordered" evidence="1">
    <location>
        <begin position="288"/>
        <end position="342"/>
    </location>
</feature>
<dbReference type="EMBL" id="JACGWJ010000021">
    <property type="protein sequence ID" value="KAL0336538.1"/>
    <property type="molecule type" value="Genomic_DNA"/>
</dbReference>
<dbReference type="AlphaFoldDB" id="A0AAW2N0K2"/>
<organism evidence="2">
    <name type="scientific">Sesamum radiatum</name>
    <name type="common">Black benniseed</name>
    <dbReference type="NCBI Taxonomy" id="300843"/>
    <lineage>
        <taxon>Eukaryota</taxon>
        <taxon>Viridiplantae</taxon>
        <taxon>Streptophyta</taxon>
        <taxon>Embryophyta</taxon>
        <taxon>Tracheophyta</taxon>
        <taxon>Spermatophyta</taxon>
        <taxon>Magnoliopsida</taxon>
        <taxon>eudicotyledons</taxon>
        <taxon>Gunneridae</taxon>
        <taxon>Pentapetalae</taxon>
        <taxon>asterids</taxon>
        <taxon>lamiids</taxon>
        <taxon>Lamiales</taxon>
        <taxon>Pedaliaceae</taxon>
        <taxon>Sesamum</taxon>
    </lineage>
</organism>
<gene>
    <name evidence="2" type="ORF">Sradi_4865700</name>
</gene>
<name>A0AAW2N0K2_SESRA</name>
<feature type="compositionally biased region" description="Basic and acidic residues" evidence="1">
    <location>
        <begin position="141"/>
        <end position="155"/>
    </location>
</feature>
<reference evidence="2" key="1">
    <citation type="submission" date="2020-06" db="EMBL/GenBank/DDBJ databases">
        <authorList>
            <person name="Li T."/>
            <person name="Hu X."/>
            <person name="Zhang T."/>
            <person name="Song X."/>
            <person name="Zhang H."/>
            <person name="Dai N."/>
            <person name="Sheng W."/>
            <person name="Hou X."/>
            <person name="Wei L."/>
        </authorList>
    </citation>
    <scope>NUCLEOTIDE SEQUENCE</scope>
    <source>
        <strain evidence="2">G02</strain>
        <tissue evidence="2">Leaf</tissue>
    </source>
</reference>
<feature type="region of interest" description="Disordered" evidence="1">
    <location>
        <begin position="127"/>
        <end position="217"/>
    </location>
</feature>
<feature type="compositionally biased region" description="Acidic residues" evidence="1">
    <location>
        <begin position="177"/>
        <end position="205"/>
    </location>
</feature>
<comment type="caution">
    <text evidence="2">The sequence shown here is derived from an EMBL/GenBank/DDBJ whole genome shotgun (WGS) entry which is preliminary data.</text>
</comment>
<proteinExistence type="predicted"/>
<evidence type="ECO:0000256" key="1">
    <source>
        <dbReference type="SAM" id="MobiDB-lite"/>
    </source>
</evidence>
<sequence length="416" mass="47733">MDRAKMTIKASVRKWEKYWEIIDGRWYRQLHRHLHAAGYFFNPVLQYSNTCVFEMAEVRRGVKEVIKRLEPDLIVQANAINEIRLFVDKLGEFGSPLARQTISTSLPAQWWYNYGDEAPNLRKIAVKSVQRSSKGKGKHVSSKEKGKQVTFKDKSAQVSSSRKDKHVFHSSSRQNDSDEETAEDDDNDDDDDDEDDGDDDGDNDGDGNVHKETQQSYGMTWAQGDENYYATQDTDHGYRPGIENQRRFLSNLTDYPSQCDDSQSQRYGRRQPDIQYSMQNLEIDEHRPHQMHGHQGSSTGTNSGRSKTRRRNRGSATDSIGESNQRSSIETSHSSDTGTYSQGFGYYNQNMEHLMPSQPLPQVPYNIPYQGVFPQVPYGLPSQPVMYFPYGIPSGRCYQCWFLHHALYSELLASFT</sequence>
<protein>
    <submittedName>
        <fullName evidence="2">Uncharacterized protein</fullName>
    </submittedName>
</protein>
<evidence type="ECO:0000313" key="2">
    <source>
        <dbReference type="EMBL" id="KAL0336538.1"/>
    </source>
</evidence>
<feature type="compositionally biased region" description="Polar residues" evidence="1">
    <location>
        <begin position="295"/>
        <end position="305"/>
    </location>
</feature>
<feature type="compositionally biased region" description="Polar residues" evidence="1">
    <location>
        <begin position="314"/>
        <end position="342"/>
    </location>
</feature>
<reference evidence="2" key="2">
    <citation type="journal article" date="2024" name="Plant">
        <title>Genomic evolution and insights into agronomic trait innovations of Sesamum species.</title>
        <authorList>
            <person name="Miao H."/>
            <person name="Wang L."/>
            <person name="Qu L."/>
            <person name="Liu H."/>
            <person name="Sun Y."/>
            <person name="Le M."/>
            <person name="Wang Q."/>
            <person name="Wei S."/>
            <person name="Zheng Y."/>
            <person name="Lin W."/>
            <person name="Duan Y."/>
            <person name="Cao H."/>
            <person name="Xiong S."/>
            <person name="Wang X."/>
            <person name="Wei L."/>
            <person name="Li C."/>
            <person name="Ma Q."/>
            <person name="Ju M."/>
            <person name="Zhao R."/>
            <person name="Li G."/>
            <person name="Mu C."/>
            <person name="Tian Q."/>
            <person name="Mei H."/>
            <person name="Zhang T."/>
            <person name="Gao T."/>
            <person name="Zhang H."/>
        </authorList>
    </citation>
    <scope>NUCLEOTIDE SEQUENCE</scope>
    <source>
        <strain evidence="2">G02</strain>
    </source>
</reference>
<accession>A0AAW2N0K2</accession>